<reference evidence="12" key="1">
    <citation type="submission" date="2020-02" db="EMBL/GenBank/DDBJ databases">
        <title>Streptomyces sp. ASO4wet.</title>
        <authorList>
            <person name="Risdian C."/>
            <person name="Landwehr W."/>
            <person name="Schupp P."/>
            <person name="Wink J."/>
        </authorList>
    </citation>
    <scope>NUCLEOTIDE SEQUENCE [LARGE SCALE GENOMIC DNA]</scope>
    <source>
        <strain evidence="12">ASO4wet</strain>
    </source>
</reference>
<evidence type="ECO:0000256" key="9">
    <source>
        <dbReference type="SAM" id="MobiDB-lite"/>
    </source>
</evidence>
<comment type="subcellular location">
    <subcellularLocation>
        <location evidence="8">Cell membrane</location>
        <topology evidence="8">Single-pass type II membrane protein</topology>
    </subcellularLocation>
    <subcellularLocation>
        <location evidence="1">Membrane</location>
    </subcellularLocation>
    <text evidence="8">Localizes to the division septum.</text>
</comment>
<evidence type="ECO:0000256" key="4">
    <source>
        <dbReference type="ARBA" id="ARBA00022692"/>
    </source>
</evidence>
<dbReference type="GO" id="GO:0090529">
    <property type="term" value="P:cell septum assembly"/>
    <property type="evidence" value="ECO:0007669"/>
    <property type="project" value="InterPro"/>
</dbReference>
<dbReference type="PANTHER" id="PTHR37820:SF1">
    <property type="entry name" value="CELL DIVISION PROTEIN FTSQ"/>
    <property type="match status" value="1"/>
</dbReference>
<evidence type="ECO:0000256" key="7">
    <source>
        <dbReference type="ARBA" id="ARBA00023306"/>
    </source>
</evidence>
<organism evidence="11 12">
    <name type="scientific">Streptomyces bathyalis</name>
    <dbReference type="NCBI Taxonomy" id="2710756"/>
    <lineage>
        <taxon>Bacteria</taxon>
        <taxon>Bacillati</taxon>
        <taxon>Actinomycetota</taxon>
        <taxon>Actinomycetes</taxon>
        <taxon>Kitasatosporales</taxon>
        <taxon>Streptomycetaceae</taxon>
        <taxon>Streptomyces</taxon>
    </lineage>
</organism>
<accession>A0A7T1TAE0</accession>
<evidence type="ECO:0000256" key="1">
    <source>
        <dbReference type="ARBA" id="ARBA00004370"/>
    </source>
</evidence>
<feature type="compositionally biased region" description="Basic and acidic residues" evidence="9">
    <location>
        <begin position="10"/>
        <end position="29"/>
    </location>
</feature>
<proteinExistence type="inferred from homology"/>
<feature type="region of interest" description="Disordered" evidence="9">
    <location>
        <begin position="1"/>
        <end position="41"/>
    </location>
</feature>
<evidence type="ECO:0000313" key="12">
    <source>
        <dbReference type="Proteomes" id="UP000595046"/>
    </source>
</evidence>
<comment type="similarity">
    <text evidence="8">Belongs to the FtsQ/DivIB family. FtsQ subfamily.</text>
</comment>
<gene>
    <name evidence="8" type="primary">ftsQ</name>
    <name evidence="11" type="ORF">G4Z16_26240</name>
</gene>
<dbReference type="InterPro" id="IPR034746">
    <property type="entry name" value="POTRA"/>
</dbReference>
<evidence type="ECO:0000313" key="11">
    <source>
        <dbReference type="EMBL" id="QPP09337.1"/>
    </source>
</evidence>
<dbReference type="EMBL" id="CP048882">
    <property type="protein sequence ID" value="QPP09337.1"/>
    <property type="molecule type" value="Genomic_DNA"/>
</dbReference>
<keyword evidence="3 8" id="KW-0132">Cell division</keyword>
<name>A0A7T1TAE0_9ACTN</name>
<feature type="domain" description="POTRA" evidence="10">
    <location>
        <begin position="77"/>
        <end position="146"/>
    </location>
</feature>
<dbReference type="GO" id="GO:0005886">
    <property type="term" value="C:plasma membrane"/>
    <property type="evidence" value="ECO:0007669"/>
    <property type="project" value="UniProtKB-SubCell"/>
</dbReference>
<sequence length="280" mass="30163">MAGSTGPTKSAEKRRGSDSEARPSAEADSGRSPSRSRGARVRTGARIHRLRALLVVLALALGLTGFGAWALYGSNWVLVERVSVSGNDVLTEKQVRDAARIPVGTPLLSVDRAAAERRLETSLPRLDEVRVVRAFPHGIGIEVTERKPELVMKHAGKFAEVDVEGVRFDVVPEQPKGVPLLVMEVERSAGLRHFGKERLRREAVRVATSLPDSVSRDTRTVRVRSYDSITLELTGGRTVLWGSGEQGSAKAESVTALMKASKDARHFDVSVPSAPASSGS</sequence>
<keyword evidence="5 8" id="KW-1133">Transmembrane helix</keyword>
<dbReference type="InterPro" id="IPR013685">
    <property type="entry name" value="POTRA_FtsQ_type"/>
</dbReference>
<keyword evidence="6 8" id="KW-0472">Membrane</keyword>
<dbReference type="PANTHER" id="PTHR37820">
    <property type="entry name" value="CELL DIVISION PROTEIN DIVIB"/>
    <property type="match status" value="1"/>
</dbReference>
<evidence type="ECO:0000256" key="8">
    <source>
        <dbReference type="HAMAP-Rule" id="MF_00911"/>
    </source>
</evidence>
<dbReference type="PROSITE" id="PS51779">
    <property type="entry name" value="POTRA"/>
    <property type="match status" value="1"/>
</dbReference>
<keyword evidence="4 8" id="KW-0812">Transmembrane</keyword>
<dbReference type="InterPro" id="IPR050487">
    <property type="entry name" value="FtsQ_DivIB"/>
</dbReference>
<comment type="function">
    <text evidence="8">Essential cell division protein.</text>
</comment>
<keyword evidence="7 8" id="KW-0131">Cell cycle</keyword>
<dbReference type="RefSeq" id="WP_197353109.1">
    <property type="nucleotide sequence ID" value="NZ_CP048882.1"/>
</dbReference>
<dbReference type="HAMAP" id="MF_00911">
    <property type="entry name" value="FtsQ_subfam"/>
    <property type="match status" value="1"/>
</dbReference>
<dbReference type="KEGG" id="sbat:G4Z16_26240"/>
<dbReference type="Pfam" id="PF08478">
    <property type="entry name" value="POTRA_1"/>
    <property type="match status" value="1"/>
</dbReference>
<evidence type="ECO:0000259" key="10">
    <source>
        <dbReference type="PROSITE" id="PS51779"/>
    </source>
</evidence>
<evidence type="ECO:0000256" key="5">
    <source>
        <dbReference type="ARBA" id="ARBA00022989"/>
    </source>
</evidence>
<dbReference type="Pfam" id="PF03799">
    <property type="entry name" value="FtsQ_DivIB_C"/>
    <property type="match status" value="1"/>
</dbReference>
<keyword evidence="2 8" id="KW-1003">Cell membrane</keyword>
<dbReference type="GO" id="GO:0043093">
    <property type="term" value="P:FtsZ-dependent cytokinesis"/>
    <property type="evidence" value="ECO:0007669"/>
    <property type="project" value="UniProtKB-UniRule"/>
</dbReference>
<dbReference type="Gene3D" id="3.10.20.310">
    <property type="entry name" value="membrane protein fhac"/>
    <property type="match status" value="1"/>
</dbReference>
<evidence type="ECO:0000256" key="3">
    <source>
        <dbReference type="ARBA" id="ARBA00022618"/>
    </source>
</evidence>
<evidence type="ECO:0000256" key="2">
    <source>
        <dbReference type="ARBA" id="ARBA00022475"/>
    </source>
</evidence>
<feature type="transmembrane region" description="Helical" evidence="8">
    <location>
        <begin position="50"/>
        <end position="72"/>
    </location>
</feature>
<keyword evidence="12" id="KW-1185">Reference proteome</keyword>
<dbReference type="AlphaFoldDB" id="A0A7T1TAE0"/>
<dbReference type="InterPro" id="IPR005548">
    <property type="entry name" value="Cell_div_FtsQ/DivIB_C"/>
</dbReference>
<dbReference type="GO" id="GO:0032153">
    <property type="term" value="C:cell division site"/>
    <property type="evidence" value="ECO:0007669"/>
    <property type="project" value="UniProtKB-UniRule"/>
</dbReference>
<protein>
    <recommendedName>
        <fullName evidence="8">Cell division protein FtsQ</fullName>
    </recommendedName>
</protein>
<dbReference type="Proteomes" id="UP000595046">
    <property type="component" value="Chromosome"/>
</dbReference>
<evidence type="ECO:0000256" key="6">
    <source>
        <dbReference type="ARBA" id="ARBA00023136"/>
    </source>
</evidence>
<dbReference type="InterPro" id="IPR026579">
    <property type="entry name" value="FtsQ"/>
</dbReference>